<dbReference type="SUPFAM" id="SSF55068">
    <property type="entry name" value="Peptide methionine sulfoxide reductase"/>
    <property type="match status" value="1"/>
</dbReference>
<dbReference type="GO" id="GO:0008113">
    <property type="term" value="F:peptide-methionine (S)-S-oxide reductase activity"/>
    <property type="evidence" value="ECO:0007669"/>
    <property type="project" value="UniProtKB-EC"/>
</dbReference>
<dbReference type="InterPro" id="IPR002569">
    <property type="entry name" value="Met_Sox_Rdtase_MsrA_dom"/>
</dbReference>
<gene>
    <name evidence="4 6" type="primary">msrA</name>
    <name evidence="6" type="ORF">ACG0Z6_16300</name>
</gene>
<sequence length="198" mass="21761">MNENSPSATPIGLPATAPSTEALITLGGGCFWCLEAVFERVRGVLDVESGYCNGQTPSPSYEQVCSGQTGHAEVVRVRFDPAQVSLQELLAVFFAIHDPTSLNRQGADVGTQYRSGIYTHSPEQEALAREVLAQAQSALGGRVVTELLPERNYHPAEAYHRHYFARNPEQGYCVFVVAAKVKKFEAAFQRLMRESQSR</sequence>
<dbReference type="PANTHER" id="PTHR43774">
    <property type="entry name" value="PEPTIDE METHIONINE SULFOXIDE REDUCTASE"/>
    <property type="match status" value="1"/>
</dbReference>
<feature type="active site" evidence="4">
    <location>
        <position position="30"/>
    </location>
</feature>
<comment type="caution">
    <text evidence="6">The sequence shown here is derived from an EMBL/GenBank/DDBJ whole genome shotgun (WGS) entry which is preliminary data.</text>
</comment>
<accession>A0ABW7FZJ7</accession>
<protein>
    <recommendedName>
        <fullName evidence="4">Peptide methionine sulfoxide reductase MsrA</fullName>
        <shortName evidence="4">Protein-methionine-S-oxide reductase</shortName>
        <ecNumber evidence="4">1.8.4.11</ecNumber>
    </recommendedName>
    <alternativeName>
        <fullName evidence="4">Peptide-methionine (S)-S-oxide reductase</fullName>
        <shortName evidence="4">Peptide Met(O) reductase</shortName>
    </alternativeName>
</protein>
<comment type="catalytic activity">
    <reaction evidence="3 4">
        <text>[thioredoxin]-disulfide + L-methionine + H2O = L-methionine (S)-S-oxide + [thioredoxin]-dithiol</text>
        <dbReference type="Rhea" id="RHEA:19993"/>
        <dbReference type="Rhea" id="RHEA-COMP:10698"/>
        <dbReference type="Rhea" id="RHEA-COMP:10700"/>
        <dbReference type="ChEBI" id="CHEBI:15377"/>
        <dbReference type="ChEBI" id="CHEBI:29950"/>
        <dbReference type="ChEBI" id="CHEBI:50058"/>
        <dbReference type="ChEBI" id="CHEBI:57844"/>
        <dbReference type="ChEBI" id="CHEBI:58772"/>
        <dbReference type="EC" id="1.8.4.11"/>
    </reaction>
</comment>
<keyword evidence="1 4" id="KW-0560">Oxidoreductase</keyword>
<proteinExistence type="inferred from homology"/>
<feature type="domain" description="Peptide methionine sulphoxide reductase MsrA" evidence="5">
    <location>
        <begin position="24"/>
        <end position="173"/>
    </location>
</feature>
<reference evidence="6 7" key="1">
    <citation type="submission" date="2024-08" db="EMBL/GenBank/DDBJ databases">
        <authorList>
            <person name="Lu H."/>
        </authorList>
    </citation>
    <scope>NUCLEOTIDE SEQUENCE [LARGE SCALE GENOMIC DNA]</scope>
    <source>
        <strain evidence="6 7">BYS180W</strain>
    </source>
</reference>
<dbReference type="RefSeq" id="WP_394463345.1">
    <property type="nucleotide sequence ID" value="NZ_JBIGHZ010000006.1"/>
</dbReference>
<comment type="catalytic activity">
    <reaction evidence="2 4">
        <text>L-methionyl-[protein] + [thioredoxin]-disulfide + H2O = L-methionyl-(S)-S-oxide-[protein] + [thioredoxin]-dithiol</text>
        <dbReference type="Rhea" id="RHEA:14217"/>
        <dbReference type="Rhea" id="RHEA-COMP:10698"/>
        <dbReference type="Rhea" id="RHEA-COMP:10700"/>
        <dbReference type="Rhea" id="RHEA-COMP:12313"/>
        <dbReference type="Rhea" id="RHEA-COMP:12315"/>
        <dbReference type="ChEBI" id="CHEBI:15377"/>
        <dbReference type="ChEBI" id="CHEBI:16044"/>
        <dbReference type="ChEBI" id="CHEBI:29950"/>
        <dbReference type="ChEBI" id="CHEBI:44120"/>
        <dbReference type="ChEBI" id="CHEBI:50058"/>
        <dbReference type="EC" id="1.8.4.11"/>
    </reaction>
</comment>
<evidence type="ECO:0000256" key="2">
    <source>
        <dbReference type="ARBA" id="ARBA00047806"/>
    </source>
</evidence>
<dbReference type="EC" id="1.8.4.11" evidence="4"/>
<dbReference type="InterPro" id="IPR036509">
    <property type="entry name" value="Met_Sox_Rdtase_MsrA_sf"/>
</dbReference>
<dbReference type="EMBL" id="JBIGHZ010000006">
    <property type="protein sequence ID" value="MFG6449788.1"/>
    <property type="molecule type" value="Genomic_DNA"/>
</dbReference>
<evidence type="ECO:0000259" key="5">
    <source>
        <dbReference type="Pfam" id="PF01625"/>
    </source>
</evidence>
<comment type="function">
    <text evidence="4">Has an important function as a repair enzyme for proteins that have been inactivated by oxidation. Catalyzes the reversible oxidation-reduction of methionine sulfoxide in proteins to methionine.</text>
</comment>
<evidence type="ECO:0000313" key="7">
    <source>
        <dbReference type="Proteomes" id="UP001606099"/>
    </source>
</evidence>
<dbReference type="PANTHER" id="PTHR43774:SF1">
    <property type="entry name" value="PEPTIDE METHIONINE SULFOXIDE REDUCTASE MSRA 2"/>
    <property type="match status" value="1"/>
</dbReference>
<dbReference type="Proteomes" id="UP001606099">
    <property type="component" value="Unassembled WGS sequence"/>
</dbReference>
<evidence type="ECO:0000256" key="3">
    <source>
        <dbReference type="ARBA" id="ARBA00048782"/>
    </source>
</evidence>
<dbReference type="Gene3D" id="3.30.1060.10">
    <property type="entry name" value="Peptide methionine sulphoxide reductase MsrA"/>
    <property type="match status" value="1"/>
</dbReference>
<evidence type="ECO:0000313" key="6">
    <source>
        <dbReference type="EMBL" id="MFG6449788.1"/>
    </source>
</evidence>
<dbReference type="Pfam" id="PF01625">
    <property type="entry name" value="PMSR"/>
    <property type="match status" value="1"/>
</dbReference>
<dbReference type="NCBIfam" id="TIGR00401">
    <property type="entry name" value="msrA"/>
    <property type="match status" value="1"/>
</dbReference>
<evidence type="ECO:0000256" key="1">
    <source>
        <dbReference type="ARBA" id="ARBA00023002"/>
    </source>
</evidence>
<comment type="similarity">
    <text evidence="4">Belongs to the MsrA Met sulfoxide reductase family.</text>
</comment>
<keyword evidence="7" id="KW-1185">Reference proteome</keyword>
<name>A0ABW7FZJ7_9BURK</name>
<dbReference type="HAMAP" id="MF_01401">
    <property type="entry name" value="MsrA"/>
    <property type="match status" value="1"/>
</dbReference>
<evidence type="ECO:0000256" key="4">
    <source>
        <dbReference type="HAMAP-Rule" id="MF_01401"/>
    </source>
</evidence>
<organism evidence="6 7">
    <name type="scientific">Roseateles rivi</name>
    <dbReference type="NCBI Taxonomy" id="3299028"/>
    <lineage>
        <taxon>Bacteria</taxon>
        <taxon>Pseudomonadati</taxon>
        <taxon>Pseudomonadota</taxon>
        <taxon>Betaproteobacteria</taxon>
        <taxon>Burkholderiales</taxon>
        <taxon>Sphaerotilaceae</taxon>
        <taxon>Roseateles</taxon>
    </lineage>
</organism>